<proteinExistence type="inferred from homology"/>
<dbReference type="Gene3D" id="3.40.50.300">
    <property type="entry name" value="P-loop containing nucleotide triphosphate hydrolases"/>
    <property type="match status" value="2"/>
</dbReference>
<comment type="caution">
    <text evidence="12">The sequence shown here is derived from an EMBL/GenBank/DDBJ whole genome shotgun (WGS) entry which is preliminary data.</text>
</comment>
<evidence type="ECO:0000256" key="5">
    <source>
        <dbReference type="ARBA" id="ARBA00022741"/>
    </source>
</evidence>
<keyword evidence="4 9" id="KW-0812">Transmembrane</keyword>
<dbReference type="GO" id="GO:0090374">
    <property type="term" value="P:oligopeptide export from mitochondrion"/>
    <property type="evidence" value="ECO:0007669"/>
    <property type="project" value="TreeGrafter"/>
</dbReference>
<dbReference type="PROSITE" id="PS00211">
    <property type="entry name" value="ABC_TRANSPORTER_1"/>
    <property type="match status" value="1"/>
</dbReference>
<dbReference type="AlphaFoldDB" id="A0A817U2Z0"/>
<evidence type="ECO:0000256" key="1">
    <source>
        <dbReference type="ARBA" id="ARBA00004141"/>
    </source>
</evidence>
<accession>A0A817U2Z0</accession>
<dbReference type="PROSITE" id="PS50893">
    <property type="entry name" value="ABC_TRANSPORTER_2"/>
    <property type="match status" value="1"/>
</dbReference>
<dbReference type="InterPro" id="IPR011527">
    <property type="entry name" value="ABC1_TM_dom"/>
</dbReference>
<feature type="transmembrane region" description="Helical" evidence="9">
    <location>
        <begin position="503"/>
        <end position="527"/>
    </location>
</feature>
<evidence type="ECO:0000256" key="3">
    <source>
        <dbReference type="ARBA" id="ARBA00022448"/>
    </source>
</evidence>
<sequence>MIRLGFIRGWKLSLVLISFSSVISITTAVLFKVTIKMTVIELKAYGKAGIVAEEVISSIRTVLAYNGQEKEIHSYDISSLAQASPFFQALYEARVAAYGIWQIIDQSSEINADFNQGLTKYDLMGDIQFSNVYFFYPARSNVPILTNLSLKIKYGQTVALVGSSGSGKSTYVQLLQQFYNPQSVSICIDGTETKEYNLKWLREHIGVVNQEPVLFHKTIRENILFGFDLGTNEQIHQAAKMANAHDFIMALPNKYETLVGERGAALSGGQKQKIAMARALLRDPRILLLDEATSSLDNESEKIVHEALERASQNRTTLVIAHRLSTIRRADKSIVMQKGEIVEEGDHESLMNTQGLYFNLAKQQNLRQIEEVESKLEDKDMNKLTITDQPNDISIDDSYYLLVFQQCDKNVQKRKVLFYVLLYVGFGVISLVLHSVQGYVFARSGETLTKRLRSKAFQAILRQDMTFFDREENSTGALCTRLATEASAVQVVSSITRAHILSILFSITSAVVYFSTAAFISLGTFLVDRDTVTFEDMFLVLNAVVLAARTIGRELTLFPDYGRATEAATNIFTLLNQKLSIDNESKTGGEIVCEHFNGQIDFDHMYFNYPNRSESTVLKNFKLHMKSEQKIALVGTSGCGKSTTIQLIERFYGVNMGRLLIDSKDIRSLNLQSYRSQIAVVSQQPVLFDISIRENIAYGDNSRTDISLNEIIQVAKDANIHDFIQLLPNVSDYFFCYDKESIIFL</sequence>
<dbReference type="GO" id="GO:0005524">
    <property type="term" value="F:ATP binding"/>
    <property type="evidence" value="ECO:0007669"/>
    <property type="project" value="UniProtKB-KW"/>
</dbReference>
<dbReference type="Pfam" id="PF00005">
    <property type="entry name" value="ABC_tran"/>
    <property type="match status" value="2"/>
</dbReference>
<evidence type="ECO:0000256" key="6">
    <source>
        <dbReference type="ARBA" id="ARBA00022840"/>
    </source>
</evidence>
<protein>
    <submittedName>
        <fullName evidence="12">Uncharacterized protein</fullName>
    </submittedName>
</protein>
<feature type="domain" description="ABC transporter" evidence="10">
    <location>
        <begin position="127"/>
        <end position="363"/>
    </location>
</feature>
<evidence type="ECO:0000259" key="11">
    <source>
        <dbReference type="PROSITE" id="PS50929"/>
    </source>
</evidence>
<evidence type="ECO:0000256" key="9">
    <source>
        <dbReference type="SAM" id="Phobius"/>
    </source>
</evidence>
<dbReference type="Pfam" id="PF00664">
    <property type="entry name" value="ABC_membrane"/>
    <property type="match status" value="2"/>
</dbReference>
<dbReference type="SUPFAM" id="SSF90123">
    <property type="entry name" value="ABC transporter transmembrane region"/>
    <property type="match status" value="2"/>
</dbReference>
<evidence type="ECO:0000256" key="4">
    <source>
        <dbReference type="ARBA" id="ARBA00022692"/>
    </source>
</evidence>
<feature type="domain" description="ABC transmembrane type-1" evidence="11">
    <location>
        <begin position="1"/>
        <end position="76"/>
    </location>
</feature>
<evidence type="ECO:0000313" key="12">
    <source>
        <dbReference type="EMBL" id="CAF3325821.1"/>
    </source>
</evidence>
<dbReference type="InterPro" id="IPR039421">
    <property type="entry name" value="Type_1_exporter"/>
</dbReference>
<name>A0A817U2Z0_9BILA</name>
<dbReference type="SMART" id="SM00382">
    <property type="entry name" value="AAA"/>
    <property type="match status" value="2"/>
</dbReference>
<gene>
    <name evidence="12" type="ORF">LUA448_LOCUS10439</name>
</gene>
<comment type="similarity">
    <text evidence="2">Belongs to the ABC transporter superfamily. ABCB family. Multidrug resistance exporter (TC 3.A.1.201) subfamily.</text>
</comment>
<dbReference type="InterPro" id="IPR027417">
    <property type="entry name" value="P-loop_NTPase"/>
</dbReference>
<dbReference type="FunFam" id="3.40.50.300:FF:000205">
    <property type="entry name" value="ABC transporter B family member 4"/>
    <property type="match status" value="1"/>
</dbReference>
<keyword evidence="3" id="KW-0813">Transport</keyword>
<dbReference type="InterPro" id="IPR003439">
    <property type="entry name" value="ABC_transporter-like_ATP-bd"/>
</dbReference>
<keyword evidence="6" id="KW-0067">ATP-binding</keyword>
<dbReference type="PANTHER" id="PTHR43394">
    <property type="entry name" value="ATP-DEPENDENT PERMEASE MDL1, MITOCHONDRIAL"/>
    <property type="match status" value="1"/>
</dbReference>
<dbReference type="InterPro" id="IPR003593">
    <property type="entry name" value="AAA+_ATPase"/>
</dbReference>
<feature type="transmembrane region" description="Helical" evidence="9">
    <location>
        <begin position="416"/>
        <end position="442"/>
    </location>
</feature>
<keyword evidence="8 9" id="KW-0472">Membrane</keyword>
<feature type="transmembrane region" description="Helical" evidence="9">
    <location>
        <begin position="12"/>
        <end position="31"/>
    </location>
</feature>
<keyword evidence="7 9" id="KW-1133">Transmembrane helix</keyword>
<dbReference type="InterPro" id="IPR017871">
    <property type="entry name" value="ABC_transporter-like_CS"/>
</dbReference>
<dbReference type="GO" id="GO:0015421">
    <property type="term" value="F:ABC-type oligopeptide transporter activity"/>
    <property type="evidence" value="ECO:0007669"/>
    <property type="project" value="TreeGrafter"/>
</dbReference>
<dbReference type="GO" id="GO:0005743">
    <property type="term" value="C:mitochondrial inner membrane"/>
    <property type="evidence" value="ECO:0007669"/>
    <property type="project" value="TreeGrafter"/>
</dbReference>
<comment type="subcellular location">
    <subcellularLocation>
        <location evidence="1">Membrane</location>
        <topology evidence="1">Multi-pass membrane protein</topology>
    </subcellularLocation>
</comment>
<dbReference type="EMBL" id="CAJNYD010001244">
    <property type="protein sequence ID" value="CAF3325821.1"/>
    <property type="molecule type" value="Genomic_DNA"/>
</dbReference>
<dbReference type="InterPro" id="IPR036640">
    <property type="entry name" value="ABC1_TM_sf"/>
</dbReference>
<keyword evidence="5" id="KW-0547">Nucleotide-binding</keyword>
<feature type="domain" description="ABC transmembrane type-1" evidence="11">
    <location>
        <begin position="410"/>
        <end position="513"/>
    </location>
</feature>
<dbReference type="GO" id="GO:0016887">
    <property type="term" value="F:ATP hydrolysis activity"/>
    <property type="evidence" value="ECO:0007669"/>
    <property type="project" value="InterPro"/>
</dbReference>
<dbReference type="PROSITE" id="PS50929">
    <property type="entry name" value="ABC_TM1F"/>
    <property type="match status" value="2"/>
</dbReference>
<evidence type="ECO:0000256" key="2">
    <source>
        <dbReference type="ARBA" id="ARBA00007577"/>
    </source>
</evidence>
<organism evidence="12 13">
    <name type="scientific">Rotaria socialis</name>
    <dbReference type="NCBI Taxonomy" id="392032"/>
    <lineage>
        <taxon>Eukaryota</taxon>
        <taxon>Metazoa</taxon>
        <taxon>Spiralia</taxon>
        <taxon>Gnathifera</taxon>
        <taxon>Rotifera</taxon>
        <taxon>Eurotatoria</taxon>
        <taxon>Bdelloidea</taxon>
        <taxon>Philodinida</taxon>
        <taxon>Philodinidae</taxon>
        <taxon>Rotaria</taxon>
    </lineage>
</organism>
<dbReference type="PANTHER" id="PTHR43394:SF27">
    <property type="entry name" value="ATP-DEPENDENT TRANSLOCASE ABCB1-LIKE"/>
    <property type="match status" value="1"/>
</dbReference>
<dbReference type="SUPFAM" id="SSF52540">
    <property type="entry name" value="P-loop containing nucleoside triphosphate hydrolases"/>
    <property type="match status" value="2"/>
</dbReference>
<dbReference type="Gene3D" id="1.20.1560.10">
    <property type="entry name" value="ABC transporter type 1, transmembrane domain"/>
    <property type="match status" value="2"/>
</dbReference>
<evidence type="ECO:0000259" key="10">
    <source>
        <dbReference type="PROSITE" id="PS50893"/>
    </source>
</evidence>
<dbReference type="Proteomes" id="UP000663833">
    <property type="component" value="Unassembled WGS sequence"/>
</dbReference>
<reference evidence="12" key="1">
    <citation type="submission" date="2021-02" db="EMBL/GenBank/DDBJ databases">
        <authorList>
            <person name="Nowell W R."/>
        </authorList>
    </citation>
    <scope>NUCLEOTIDE SEQUENCE</scope>
</reference>
<evidence type="ECO:0000313" key="13">
    <source>
        <dbReference type="Proteomes" id="UP000663833"/>
    </source>
</evidence>
<dbReference type="CDD" id="cd03249">
    <property type="entry name" value="ABC_MTABC3_MDL1_MDL2"/>
    <property type="match status" value="1"/>
</dbReference>
<evidence type="ECO:0000256" key="7">
    <source>
        <dbReference type="ARBA" id="ARBA00022989"/>
    </source>
</evidence>
<evidence type="ECO:0000256" key="8">
    <source>
        <dbReference type="ARBA" id="ARBA00023136"/>
    </source>
</evidence>